<sequence>MVTVAVTSSRKQLLQQVVTVTGGRKRLLRQVVVSGYSMKQLKVVTVSSSYSSKWLQMIGSGCKWFNSKLVQLVKLAKNMHEFKTITGSIQQYN</sequence>
<dbReference type="InParanoid" id="A0A3P7FW23"/>
<protein>
    <submittedName>
        <fullName evidence="1">Uncharacterized protein</fullName>
    </submittedName>
</protein>
<dbReference type="EMBL" id="UYWW01004221">
    <property type="protein sequence ID" value="VDM13355.1"/>
    <property type="molecule type" value="Genomic_DNA"/>
</dbReference>
<dbReference type="AlphaFoldDB" id="A0A3P7FW23"/>
<name>A0A3P7FW23_WUCBA</name>
<accession>A0A3P7FW23</accession>
<organism evidence="1 2">
    <name type="scientific">Wuchereria bancrofti</name>
    <dbReference type="NCBI Taxonomy" id="6293"/>
    <lineage>
        <taxon>Eukaryota</taxon>
        <taxon>Metazoa</taxon>
        <taxon>Ecdysozoa</taxon>
        <taxon>Nematoda</taxon>
        <taxon>Chromadorea</taxon>
        <taxon>Rhabditida</taxon>
        <taxon>Spirurina</taxon>
        <taxon>Spiruromorpha</taxon>
        <taxon>Filarioidea</taxon>
        <taxon>Onchocercidae</taxon>
        <taxon>Wuchereria</taxon>
    </lineage>
</organism>
<dbReference type="Proteomes" id="UP000270924">
    <property type="component" value="Unassembled WGS sequence"/>
</dbReference>
<gene>
    <name evidence="1" type="ORF">WBA_LOCUS6741</name>
</gene>
<keyword evidence="2" id="KW-1185">Reference proteome</keyword>
<proteinExistence type="predicted"/>
<evidence type="ECO:0000313" key="1">
    <source>
        <dbReference type="EMBL" id="VDM13355.1"/>
    </source>
</evidence>
<evidence type="ECO:0000313" key="2">
    <source>
        <dbReference type="Proteomes" id="UP000270924"/>
    </source>
</evidence>
<reference evidence="1 2" key="1">
    <citation type="submission" date="2018-11" db="EMBL/GenBank/DDBJ databases">
        <authorList>
            <consortium name="Pathogen Informatics"/>
        </authorList>
    </citation>
    <scope>NUCLEOTIDE SEQUENCE [LARGE SCALE GENOMIC DNA]</scope>
</reference>